<protein>
    <submittedName>
        <fullName evidence="8">Lipoprotein</fullName>
    </submittedName>
</protein>
<evidence type="ECO:0000313" key="8">
    <source>
        <dbReference type="EMBL" id="MFC3200727.1"/>
    </source>
</evidence>
<evidence type="ECO:0000256" key="6">
    <source>
        <dbReference type="ARBA" id="ARBA00023288"/>
    </source>
</evidence>
<evidence type="ECO:0000256" key="1">
    <source>
        <dbReference type="ARBA" id="ARBA00004459"/>
    </source>
</evidence>
<dbReference type="Pfam" id="PF13627">
    <property type="entry name" value="LptM_cons"/>
    <property type="match status" value="1"/>
</dbReference>
<feature type="region of interest" description="Disordered" evidence="7">
    <location>
        <begin position="26"/>
        <end position="50"/>
    </location>
</feature>
<keyword evidence="4" id="KW-0564">Palmitate</keyword>
<dbReference type="NCBIfam" id="NF047847">
    <property type="entry name" value="SS_mature_LptM"/>
    <property type="match status" value="1"/>
</dbReference>
<gene>
    <name evidence="8" type="ORF">ACFOEW_02700</name>
</gene>
<name>A0ABV7JZN7_9ALTE</name>
<dbReference type="RefSeq" id="WP_123325407.1">
    <property type="nucleotide sequence ID" value="NZ_JBHRSX010000008.1"/>
</dbReference>
<keyword evidence="9" id="KW-1185">Reference proteome</keyword>
<evidence type="ECO:0000256" key="3">
    <source>
        <dbReference type="ARBA" id="ARBA00023136"/>
    </source>
</evidence>
<dbReference type="Proteomes" id="UP001595477">
    <property type="component" value="Unassembled WGS sequence"/>
</dbReference>
<keyword evidence="2" id="KW-0732">Signal</keyword>
<comment type="subcellular location">
    <subcellularLocation>
        <location evidence="1">Cell outer membrane</location>
        <topology evidence="1">Lipid-anchor</topology>
    </subcellularLocation>
</comment>
<dbReference type="EMBL" id="JBHRSX010000008">
    <property type="protein sequence ID" value="MFC3200727.1"/>
    <property type="molecule type" value="Genomic_DNA"/>
</dbReference>
<dbReference type="InterPro" id="IPR032831">
    <property type="entry name" value="LptM_cons"/>
</dbReference>
<comment type="caution">
    <text evidence="8">The sequence shown here is derived from an EMBL/GenBank/DDBJ whole genome shotgun (WGS) entry which is preliminary data.</text>
</comment>
<keyword evidence="3" id="KW-0472">Membrane</keyword>
<dbReference type="PROSITE" id="PS51257">
    <property type="entry name" value="PROKAR_LIPOPROTEIN"/>
    <property type="match status" value="1"/>
</dbReference>
<reference evidence="9" key="1">
    <citation type="journal article" date="2019" name="Int. J. Syst. Evol. Microbiol.">
        <title>The Global Catalogue of Microorganisms (GCM) 10K type strain sequencing project: providing services to taxonomists for standard genome sequencing and annotation.</title>
        <authorList>
            <consortium name="The Broad Institute Genomics Platform"/>
            <consortium name="The Broad Institute Genome Sequencing Center for Infectious Disease"/>
            <person name="Wu L."/>
            <person name="Ma J."/>
        </authorList>
    </citation>
    <scope>NUCLEOTIDE SEQUENCE [LARGE SCALE GENOMIC DNA]</scope>
    <source>
        <strain evidence="9">KCTC 52449</strain>
    </source>
</reference>
<proteinExistence type="predicted"/>
<keyword evidence="5" id="KW-0998">Cell outer membrane</keyword>
<evidence type="ECO:0000256" key="4">
    <source>
        <dbReference type="ARBA" id="ARBA00023139"/>
    </source>
</evidence>
<evidence type="ECO:0000256" key="7">
    <source>
        <dbReference type="SAM" id="MobiDB-lite"/>
    </source>
</evidence>
<accession>A0ABV7JZN7</accession>
<evidence type="ECO:0000256" key="5">
    <source>
        <dbReference type="ARBA" id="ARBA00023237"/>
    </source>
</evidence>
<evidence type="ECO:0000313" key="9">
    <source>
        <dbReference type="Proteomes" id="UP001595477"/>
    </source>
</evidence>
<sequence length="50" mass="5209">MAKRVALLLVLLLSISACGYRGALYLPEQPPASDSEPADDSTSDASGDSR</sequence>
<organism evidence="8 9">
    <name type="scientific">Alteromonas oceani</name>
    <dbReference type="NCBI Taxonomy" id="2071609"/>
    <lineage>
        <taxon>Bacteria</taxon>
        <taxon>Pseudomonadati</taxon>
        <taxon>Pseudomonadota</taxon>
        <taxon>Gammaproteobacteria</taxon>
        <taxon>Alteromonadales</taxon>
        <taxon>Alteromonadaceae</taxon>
        <taxon>Alteromonas/Salinimonas group</taxon>
        <taxon>Alteromonas</taxon>
    </lineage>
</organism>
<evidence type="ECO:0000256" key="2">
    <source>
        <dbReference type="ARBA" id="ARBA00022729"/>
    </source>
</evidence>
<keyword evidence="6 8" id="KW-0449">Lipoprotein</keyword>